<protein>
    <recommendedName>
        <fullName evidence="1">DUF1843 domain-containing protein</fullName>
    </recommendedName>
</protein>
<dbReference type="Pfam" id="PF08898">
    <property type="entry name" value="DUF1843"/>
    <property type="match status" value="1"/>
</dbReference>
<dbReference type="EMBL" id="JAVDRL010000001">
    <property type="protein sequence ID" value="MDR6529413.1"/>
    <property type="molecule type" value="Genomic_DNA"/>
</dbReference>
<reference evidence="2 3" key="1">
    <citation type="submission" date="2023-07" db="EMBL/GenBank/DDBJ databases">
        <title>Sorghum-associated microbial communities from plants grown in Nebraska, USA.</title>
        <authorList>
            <person name="Schachtman D."/>
        </authorList>
    </citation>
    <scope>NUCLEOTIDE SEQUENCE [LARGE SCALE GENOMIC DNA]</scope>
    <source>
        <strain evidence="2 3">DS2154</strain>
    </source>
</reference>
<evidence type="ECO:0000313" key="2">
    <source>
        <dbReference type="EMBL" id="MDR6529413.1"/>
    </source>
</evidence>
<organism evidence="2 3">
    <name type="scientific">Caulobacter rhizosphaerae</name>
    <dbReference type="NCBI Taxonomy" id="2010972"/>
    <lineage>
        <taxon>Bacteria</taxon>
        <taxon>Pseudomonadati</taxon>
        <taxon>Pseudomonadota</taxon>
        <taxon>Alphaproteobacteria</taxon>
        <taxon>Caulobacterales</taxon>
        <taxon>Caulobacteraceae</taxon>
        <taxon>Caulobacter</taxon>
    </lineage>
</organism>
<accession>A0ABU1MT90</accession>
<feature type="domain" description="DUF1843" evidence="1">
    <location>
        <begin position="6"/>
        <end position="56"/>
    </location>
</feature>
<proteinExistence type="predicted"/>
<evidence type="ECO:0000259" key="1">
    <source>
        <dbReference type="Pfam" id="PF08898"/>
    </source>
</evidence>
<name>A0ABU1MT90_9CAUL</name>
<dbReference type="RefSeq" id="WP_081942498.1">
    <property type="nucleotide sequence ID" value="NZ_BMLD01000005.1"/>
</dbReference>
<gene>
    <name evidence="2" type="ORF">J2800_000128</name>
</gene>
<evidence type="ECO:0000313" key="3">
    <source>
        <dbReference type="Proteomes" id="UP001262754"/>
    </source>
</evidence>
<dbReference type="InterPro" id="IPR014994">
    <property type="entry name" value="DUF1843"/>
</dbReference>
<dbReference type="Proteomes" id="UP001262754">
    <property type="component" value="Unassembled WGS sequence"/>
</dbReference>
<keyword evidence="3" id="KW-1185">Reference proteome</keyword>
<sequence>MAIVILYGQAITDGIAKGDLAELQRLHDQAEAHLREYGDIPALLALLKVEIAKLERGR</sequence>
<comment type="caution">
    <text evidence="2">The sequence shown here is derived from an EMBL/GenBank/DDBJ whole genome shotgun (WGS) entry which is preliminary data.</text>
</comment>